<proteinExistence type="predicted"/>
<dbReference type="PANTHER" id="PTHR38926">
    <property type="entry name" value="F-BOX DOMAIN CONTAINING PROTEIN, EXPRESSED"/>
    <property type="match status" value="1"/>
</dbReference>
<evidence type="ECO:0000313" key="1">
    <source>
        <dbReference type="EMBL" id="THH06307.1"/>
    </source>
</evidence>
<dbReference type="SUPFAM" id="SSF52047">
    <property type="entry name" value="RNI-like"/>
    <property type="match status" value="1"/>
</dbReference>
<evidence type="ECO:0008006" key="3">
    <source>
        <dbReference type="Google" id="ProtNLM"/>
    </source>
</evidence>
<gene>
    <name evidence="1" type="ORF">EW145_g4177</name>
</gene>
<accession>A0A4S4L4Z4</accession>
<evidence type="ECO:0000313" key="2">
    <source>
        <dbReference type="Proteomes" id="UP000308199"/>
    </source>
</evidence>
<sequence length="494" mass="55376">MSYNCNVVKAPHSICWPSHLPLEIVSYIFKLSLRADAASIPDELAISSRSSVPLTLTWVCSSWRRLALSLPFLWTSVLLGSNGSRPSSDVQILDLFLTRSGDILPLSFVLNYDSLEPSTPESSLPDHAQSESYLTGMRRIAHRLISVRYRWRVLSLHVLYFSALEPFLQSLSFETPILEYLTISTKYNGFFGAKHTLELASCPRLRSVRILAPMIFSNPSISSLKNLKNLELGFCLSQLDAVMWLSSCRNLTHLSIKFYAAQAMDSSPSLLISLPHLMHLSIMCVYGDSDPANFIDALELPSLRSLCLLTSDPFPVSSWRSLTDFLRRIKGKGLDNLQLINTPMKPHELVQTLQCAGEIKQLALGGEAVTDEVLKALTADRDTFTENLPSENTIQLEHYKSLLCPKLELLELHHISASPHMVEKLVVSRALDSSDAKLPCSPLKKLVLVGDKRSPHFYYPSTQWHLPSGLQIVFRVLEKDFDYETVAFSPTTDL</sequence>
<dbReference type="OrthoDB" id="2269034at2759"/>
<organism evidence="1 2">
    <name type="scientific">Phellinidium pouzarii</name>
    <dbReference type="NCBI Taxonomy" id="167371"/>
    <lineage>
        <taxon>Eukaryota</taxon>
        <taxon>Fungi</taxon>
        <taxon>Dikarya</taxon>
        <taxon>Basidiomycota</taxon>
        <taxon>Agaricomycotina</taxon>
        <taxon>Agaricomycetes</taxon>
        <taxon>Hymenochaetales</taxon>
        <taxon>Hymenochaetaceae</taxon>
        <taxon>Phellinidium</taxon>
    </lineage>
</organism>
<name>A0A4S4L4Z4_9AGAM</name>
<keyword evidence="2" id="KW-1185">Reference proteome</keyword>
<reference evidence="1 2" key="1">
    <citation type="submission" date="2019-02" db="EMBL/GenBank/DDBJ databases">
        <title>Genome sequencing of the rare red list fungi Phellinidium pouzarii.</title>
        <authorList>
            <person name="Buettner E."/>
            <person name="Kellner H."/>
        </authorList>
    </citation>
    <scope>NUCLEOTIDE SEQUENCE [LARGE SCALE GENOMIC DNA]</scope>
    <source>
        <strain evidence="1 2">DSM 108285</strain>
    </source>
</reference>
<dbReference type="EMBL" id="SGPK01000203">
    <property type="protein sequence ID" value="THH06307.1"/>
    <property type="molecule type" value="Genomic_DNA"/>
</dbReference>
<comment type="caution">
    <text evidence="1">The sequence shown here is derived from an EMBL/GenBank/DDBJ whole genome shotgun (WGS) entry which is preliminary data.</text>
</comment>
<dbReference type="InterPro" id="IPR032675">
    <property type="entry name" value="LRR_dom_sf"/>
</dbReference>
<dbReference type="Proteomes" id="UP000308199">
    <property type="component" value="Unassembled WGS sequence"/>
</dbReference>
<protein>
    <recommendedName>
        <fullName evidence="3">F-box domain-containing protein</fullName>
    </recommendedName>
</protein>
<dbReference type="Gene3D" id="3.80.10.10">
    <property type="entry name" value="Ribonuclease Inhibitor"/>
    <property type="match status" value="1"/>
</dbReference>
<dbReference type="AlphaFoldDB" id="A0A4S4L4Z4"/>
<dbReference type="PANTHER" id="PTHR38926:SF5">
    <property type="entry name" value="F-BOX AND LEUCINE-RICH REPEAT PROTEIN 6"/>
    <property type="match status" value="1"/>
</dbReference>